<feature type="region of interest" description="Disordered" evidence="1">
    <location>
        <begin position="1"/>
        <end position="20"/>
    </location>
</feature>
<protein>
    <submittedName>
        <fullName evidence="2">Uncharacterized protein</fullName>
    </submittedName>
</protein>
<keyword evidence="3" id="KW-1185">Reference proteome</keyword>
<dbReference type="AlphaFoldDB" id="A0A6N7Z5Z5"/>
<dbReference type="Proteomes" id="UP000440096">
    <property type="component" value="Unassembled WGS sequence"/>
</dbReference>
<proteinExistence type="predicted"/>
<organism evidence="2 3">
    <name type="scientific">Amycolatopsis pithecellobii</name>
    <dbReference type="NCBI Taxonomy" id="664692"/>
    <lineage>
        <taxon>Bacteria</taxon>
        <taxon>Bacillati</taxon>
        <taxon>Actinomycetota</taxon>
        <taxon>Actinomycetes</taxon>
        <taxon>Pseudonocardiales</taxon>
        <taxon>Pseudonocardiaceae</taxon>
        <taxon>Amycolatopsis</taxon>
    </lineage>
</organism>
<evidence type="ECO:0000313" key="2">
    <source>
        <dbReference type="EMBL" id="MTD54886.1"/>
    </source>
</evidence>
<evidence type="ECO:0000256" key="1">
    <source>
        <dbReference type="SAM" id="MobiDB-lite"/>
    </source>
</evidence>
<evidence type="ECO:0000313" key="3">
    <source>
        <dbReference type="Proteomes" id="UP000440096"/>
    </source>
</evidence>
<comment type="caution">
    <text evidence="2">The sequence shown here is derived from an EMBL/GenBank/DDBJ whole genome shotgun (WGS) entry which is preliminary data.</text>
</comment>
<dbReference type="EMBL" id="WMBA01000016">
    <property type="protein sequence ID" value="MTD54886.1"/>
    <property type="molecule type" value="Genomic_DNA"/>
</dbReference>
<reference evidence="2 3" key="1">
    <citation type="submission" date="2019-11" db="EMBL/GenBank/DDBJ databases">
        <title>Draft genome of Amycolatopsis RM579.</title>
        <authorList>
            <person name="Duangmal K."/>
            <person name="Mingma R."/>
        </authorList>
    </citation>
    <scope>NUCLEOTIDE SEQUENCE [LARGE SCALE GENOMIC DNA]</scope>
    <source>
        <strain evidence="2 3">RM579</strain>
    </source>
</reference>
<dbReference type="RefSeq" id="WP_154757097.1">
    <property type="nucleotide sequence ID" value="NZ_WMBA01000016.1"/>
</dbReference>
<accession>A0A6N7Z5Z5</accession>
<gene>
    <name evidence="2" type="ORF">GKO32_12990</name>
</gene>
<name>A0A6N7Z5Z5_9PSEU</name>
<sequence length="269" mass="29179">MSRCRASRATGHAETVDGTPWGALGEQRLNRVEGSVAAVEELQRNAITRRETGECANTRRVVGALAALLATRRGFSRAVTSFRVETIVCCTGRRWRAGGTSLMDFLDQAQTTLATEGVKFLVSQAGELVKWWRERRSAKDRALAEGVQVAPQVDEKLVEEVDEHQQILTSAVDRPDGISAEQAEELLNRVRELQELLRTALIVETPPAQATGKQTKLRAVLDVDLVQGKVSGISARRARGDVDVSAEVKTGNVSSSGQVHGIEIDEIGG</sequence>